<feature type="compositionally biased region" description="Acidic residues" evidence="6">
    <location>
        <begin position="30"/>
        <end position="42"/>
    </location>
</feature>
<evidence type="ECO:0000256" key="6">
    <source>
        <dbReference type="SAM" id="MobiDB-lite"/>
    </source>
</evidence>
<dbReference type="Proteomes" id="UP000694865">
    <property type="component" value="Unplaced"/>
</dbReference>
<comment type="similarity">
    <text evidence="1">Belongs to the complexin/synaphin family.</text>
</comment>
<dbReference type="InterPro" id="IPR008849">
    <property type="entry name" value="Synaphin"/>
</dbReference>
<protein>
    <submittedName>
        <fullName evidence="8">Complexin-like isoform X1</fullName>
    </submittedName>
</protein>
<dbReference type="PANTHER" id="PTHR16705">
    <property type="entry name" value="COMPLEXIN"/>
    <property type="match status" value="1"/>
</dbReference>
<feature type="region of interest" description="Disordered" evidence="6">
    <location>
        <begin position="21"/>
        <end position="42"/>
    </location>
</feature>
<dbReference type="GeneID" id="100373248"/>
<gene>
    <name evidence="8" type="primary">LOC100373248</name>
</gene>
<keyword evidence="3" id="KW-0268">Exocytosis</keyword>
<keyword evidence="4" id="KW-0532">Neurotransmitter transport</keyword>
<evidence type="ECO:0000256" key="4">
    <source>
        <dbReference type="ARBA" id="ARBA00022775"/>
    </source>
</evidence>
<evidence type="ECO:0000256" key="5">
    <source>
        <dbReference type="ARBA" id="ARBA00037297"/>
    </source>
</evidence>
<evidence type="ECO:0000256" key="1">
    <source>
        <dbReference type="ARBA" id="ARBA00005396"/>
    </source>
</evidence>
<sequence>MAAFVAKQLVGNKISSVKGEISKVAGGGEGEGESAEATEEELAIAEARREAEEERKAKHDKFEAGREIVRDDIRKKYGIKKKVVEEVDPDAGRIGRKKKTPLEMQQQQQAQAQADSDEEEGIMDKVLGYFTPISDKLSSLWK</sequence>
<dbReference type="Gene3D" id="1.20.5.580">
    <property type="entry name" value="Single Helix bin"/>
    <property type="match status" value="1"/>
</dbReference>
<organism evidence="7 8">
    <name type="scientific">Saccoglossus kowalevskii</name>
    <name type="common">Acorn worm</name>
    <dbReference type="NCBI Taxonomy" id="10224"/>
    <lineage>
        <taxon>Eukaryota</taxon>
        <taxon>Metazoa</taxon>
        <taxon>Hemichordata</taxon>
        <taxon>Enteropneusta</taxon>
        <taxon>Harrimaniidae</taxon>
        <taxon>Saccoglossus</taxon>
    </lineage>
</organism>
<keyword evidence="2" id="KW-0813">Transport</keyword>
<name>A0ABM0GJT1_SACKO</name>
<dbReference type="PANTHER" id="PTHR16705:SF4">
    <property type="entry name" value="COMPLEXIN"/>
    <property type="match status" value="1"/>
</dbReference>
<comment type="function">
    <text evidence="5">Positively regulates a late step in synaptic vesicle exocytosis.</text>
</comment>
<reference evidence="8" key="1">
    <citation type="submission" date="2025-08" db="UniProtKB">
        <authorList>
            <consortium name="RefSeq"/>
        </authorList>
    </citation>
    <scope>IDENTIFICATION</scope>
    <source>
        <tissue evidence="8">Testes</tissue>
    </source>
</reference>
<evidence type="ECO:0000313" key="7">
    <source>
        <dbReference type="Proteomes" id="UP000694865"/>
    </source>
</evidence>
<keyword evidence="7" id="KW-1185">Reference proteome</keyword>
<accession>A0ABM0GJT1</accession>
<evidence type="ECO:0000313" key="8">
    <source>
        <dbReference type="RefSeq" id="XP_002731402.1"/>
    </source>
</evidence>
<proteinExistence type="inferred from homology"/>
<dbReference type="Pfam" id="PF05835">
    <property type="entry name" value="Synaphin"/>
    <property type="match status" value="1"/>
</dbReference>
<dbReference type="RefSeq" id="XP_002731402.1">
    <property type="nucleotide sequence ID" value="XM_002731356.2"/>
</dbReference>
<feature type="region of interest" description="Disordered" evidence="6">
    <location>
        <begin position="89"/>
        <end position="119"/>
    </location>
</feature>
<evidence type="ECO:0000256" key="2">
    <source>
        <dbReference type="ARBA" id="ARBA00022448"/>
    </source>
</evidence>
<feature type="compositionally biased region" description="Low complexity" evidence="6">
    <location>
        <begin position="105"/>
        <end position="114"/>
    </location>
</feature>
<dbReference type="SUPFAM" id="SSF58038">
    <property type="entry name" value="SNARE fusion complex"/>
    <property type="match status" value="1"/>
</dbReference>
<evidence type="ECO:0000256" key="3">
    <source>
        <dbReference type="ARBA" id="ARBA00022483"/>
    </source>
</evidence>